<dbReference type="Proteomes" id="UP000004848">
    <property type="component" value="Unassembled WGS sequence"/>
</dbReference>
<dbReference type="PANTHER" id="PTHR48094">
    <property type="entry name" value="PROTEIN/NUCLEIC ACID DEGLYCASE DJ-1-RELATED"/>
    <property type="match status" value="1"/>
</dbReference>
<protein>
    <submittedName>
        <fullName evidence="4">ThiJ/PfpI</fullName>
    </submittedName>
</protein>
<evidence type="ECO:0000256" key="2">
    <source>
        <dbReference type="ARBA" id="ARBA00023239"/>
    </source>
</evidence>
<dbReference type="GO" id="GO:0019172">
    <property type="term" value="F:glyoxalase III activity"/>
    <property type="evidence" value="ECO:0007669"/>
    <property type="project" value="TreeGrafter"/>
</dbReference>
<dbReference type="InterPro" id="IPR050325">
    <property type="entry name" value="Prot/Nucl_acid_deglycase"/>
</dbReference>
<dbReference type="EMBL" id="AAUW01000019">
    <property type="protein sequence ID" value="EAV41712.1"/>
    <property type="molecule type" value="Genomic_DNA"/>
</dbReference>
<dbReference type="PANTHER" id="PTHR48094:SF11">
    <property type="entry name" value="GLUTATHIONE-INDEPENDENT GLYOXALASE HSP31-RELATED"/>
    <property type="match status" value="1"/>
</dbReference>
<keyword evidence="2" id="KW-0456">Lyase</keyword>
<dbReference type="GO" id="GO:0019243">
    <property type="term" value="P:methylglyoxal catabolic process to D-lactate via S-lactoyl-glutathione"/>
    <property type="evidence" value="ECO:0007669"/>
    <property type="project" value="TreeGrafter"/>
</dbReference>
<dbReference type="GO" id="GO:0005737">
    <property type="term" value="C:cytoplasm"/>
    <property type="evidence" value="ECO:0007669"/>
    <property type="project" value="TreeGrafter"/>
</dbReference>
<proteinExistence type="inferred from homology"/>
<dbReference type="Gene3D" id="3.40.50.880">
    <property type="match status" value="1"/>
</dbReference>
<evidence type="ECO:0000313" key="4">
    <source>
        <dbReference type="EMBL" id="EAV41712.1"/>
    </source>
</evidence>
<comment type="similarity">
    <text evidence="3">Belongs to the peptidase C56 family. HSP31-like subfamily.</text>
</comment>
<evidence type="ECO:0000313" key="5">
    <source>
        <dbReference type="Proteomes" id="UP000004848"/>
    </source>
</evidence>
<gene>
    <name evidence="4" type="ORF">SIAM614_26296</name>
</gene>
<organism evidence="4 5">
    <name type="scientific">Roseibium aggregatum (strain ATCC 25650 / DSM 13394 / JCM 20685 / NBRC 16684 / NCIMB 2208 / IAM 12614 / B1)</name>
    <name type="common">Stappia aggregata</name>
    <dbReference type="NCBI Taxonomy" id="384765"/>
    <lineage>
        <taxon>Bacteria</taxon>
        <taxon>Pseudomonadati</taxon>
        <taxon>Pseudomonadota</taxon>
        <taxon>Alphaproteobacteria</taxon>
        <taxon>Hyphomicrobiales</taxon>
        <taxon>Stappiaceae</taxon>
        <taxon>Roseibium</taxon>
    </lineage>
</organism>
<dbReference type="eggNOG" id="COG0693">
    <property type="taxonomic scope" value="Bacteria"/>
</dbReference>
<keyword evidence="1" id="KW-0346">Stress response</keyword>
<sequence>MAALAASVPLSRIPDMNAFSGIFLVGSHGAMWDFPENKELTRLLDEAASSGKTVGAVCHGVTGPLAASDPKFLDTRAVAGFSNEEEAAVGLTEVVPFPLQTCLEAKRARYVAGAAFSVHVQSDGGLVTGQNPASSVQTAKAMLQAKEP</sequence>
<comment type="caution">
    <text evidence="4">The sequence shown here is derived from an EMBL/GenBank/DDBJ whole genome shotgun (WGS) entry which is preliminary data.</text>
</comment>
<accession>A0NZZ5</accession>
<dbReference type="CDD" id="cd03141">
    <property type="entry name" value="GATase1_Hsp31_like"/>
    <property type="match status" value="1"/>
</dbReference>
<evidence type="ECO:0000256" key="3">
    <source>
        <dbReference type="ARBA" id="ARBA00038493"/>
    </source>
</evidence>
<evidence type="ECO:0000256" key="1">
    <source>
        <dbReference type="ARBA" id="ARBA00023016"/>
    </source>
</evidence>
<dbReference type="SUPFAM" id="SSF52317">
    <property type="entry name" value="Class I glutamine amidotransferase-like"/>
    <property type="match status" value="1"/>
</dbReference>
<dbReference type="InterPro" id="IPR029062">
    <property type="entry name" value="Class_I_gatase-like"/>
</dbReference>
<name>A0NZZ5_ROSAI</name>
<dbReference type="AlphaFoldDB" id="A0NZZ5"/>
<reference evidence="4 5" key="1">
    <citation type="submission" date="2006-05" db="EMBL/GenBank/DDBJ databases">
        <authorList>
            <person name="King G."/>
            <person name="Ferriera S."/>
            <person name="Johnson J."/>
            <person name="Kravitz S."/>
            <person name="Beeson K."/>
            <person name="Sutton G."/>
            <person name="Rogers Y.-H."/>
            <person name="Friedman R."/>
            <person name="Frazier M."/>
            <person name="Venter J.C."/>
        </authorList>
    </citation>
    <scope>NUCLEOTIDE SEQUENCE [LARGE SCALE GENOMIC DNA]</scope>
    <source>
        <strain evidence="5">ATCC 25650 / DSM 13394 / JCM 20685 / NBRC 16684 / NCIMB 2208 / IAM 12614 / B1</strain>
    </source>
</reference>